<dbReference type="PANTHER" id="PTHR15696:SF37">
    <property type="entry name" value="NONSENSE-MEDIATED MRNA DECAY FACTOR EBS1-RELATED"/>
    <property type="match status" value="1"/>
</dbReference>
<dbReference type="STRING" id="1230905.A0A1G4KJQ0"/>
<dbReference type="Pfam" id="PF10374">
    <property type="entry name" value="EST1"/>
    <property type="match status" value="1"/>
</dbReference>
<protein>
    <submittedName>
        <fullName evidence="3">LAMI_0H19108g1_1</fullName>
    </submittedName>
</protein>
<proteinExistence type="predicted"/>
<dbReference type="Gene3D" id="1.25.40.10">
    <property type="entry name" value="Tetratricopeptide repeat domain"/>
    <property type="match status" value="1"/>
</dbReference>
<dbReference type="GO" id="GO:0070034">
    <property type="term" value="F:telomerase RNA binding"/>
    <property type="evidence" value="ECO:0007669"/>
    <property type="project" value="TreeGrafter"/>
</dbReference>
<organism evidence="3 4">
    <name type="scientific">Lachancea mirantina</name>
    <dbReference type="NCBI Taxonomy" id="1230905"/>
    <lineage>
        <taxon>Eukaryota</taxon>
        <taxon>Fungi</taxon>
        <taxon>Dikarya</taxon>
        <taxon>Ascomycota</taxon>
        <taxon>Saccharomycotina</taxon>
        <taxon>Saccharomycetes</taxon>
        <taxon>Saccharomycetales</taxon>
        <taxon>Saccharomycetaceae</taxon>
        <taxon>Lachancea</taxon>
    </lineage>
</organism>
<reference evidence="4" key="1">
    <citation type="submission" date="2016-03" db="EMBL/GenBank/DDBJ databases">
        <authorList>
            <person name="Devillers H."/>
        </authorList>
    </citation>
    <scope>NUCLEOTIDE SEQUENCE [LARGE SCALE GENOMIC DNA]</scope>
</reference>
<feature type="domain" description="Telomerase activating protein Est1-like N-terminal" evidence="2">
    <location>
        <begin position="79"/>
        <end position="207"/>
    </location>
</feature>
<dbReference type="GO" id="GO:0005697">
    <property type="term" value="C:telomerase holoenzyme complex"/>
    <property type="evidence" value="ECO:0007669"/>
    <property type="project" value="TreeGrafter"/>
</dbReference>
<keyword evidence="4" id="KW-1185">Reference proteome</keyword>
<evidence type="ECO:0000259" key="1">
    <source>
        <dbReference type="Pfam" id="PF10373"/>
    </source>
</evidence>
<dbReference type="OrthoDB" id="69928at2759"/>
<name>A0A1G4KJQ0_9SACH</name>
<dbReference type="PANTHER" id="PTHR15696">
    <property type="entry name" value="SMG-7 SUPPRESSOR WITH MORPHOLOGICAL EFFECT ON GENITALIA PROTEIN 7"/>
    <property type="match status" value="1"/>
</dbReference>
<dbReference type="Pfam" id="PF10373">
    <property type="entry name" value="EST1_DNA_bind"/>
    <property type="match status" value="1"/>
</dbReference>
<gene>
    <name evidence="3" type="ORF">LAMI_0H19108G</name>
</gene>
<dbReference type="EMBL" id="LT598468">
    <property type="protein sequence ID" value="SCV04786.1"/>
    <property type="molecule type" value="Genomic_DNA"/>
</dbReference>
<dbReference type="InterPro" id="IPR018834">
    <property type="entry name" value="DNA/RNA-bd_Est1-type"/>
</dbReference>
<dbReference type="SUPFAM" id="SSF48452">
    <property type="entry name" value="TPR-like"/>
    <property type="match status" value="1"/>
</dbReference>
<dbReference type="InterPro" id="IPR019458">
    <property type="entry name" value="Est1-like_N"/>
</dbReference>
<evidence type="ECO:0000259" key="2">
    <source>
        <dbReference type="Pfam" id="PF10374"/>
    </source>
</evidence>
<dbReference type="AlphaFoldDB" id="A0A1G4KJQ0"/>
<dbReference type="InterPro" id="IPR011990">
    <property type="entry name" value="TPR-like_helical_dom_sf"/>
</dbReference>
<dbReference type="GO" id="GO:0042162">
    <property type="term" value="F:telomeric DNA binding"/>
    <property type="evidence" value="ECO:0007669"/>
    <property type="project" value="TreeGrafter"/>
</dbReference>
<accession>A0A1G4KJQ0</accession>
<feature type="domain" description="DNA/RNA-binding" evidence="1">
    <location>
        <begin position="221"/>
        <end position="499"/>
    </location>
</feature>
<evidence type="ECO:0000313" key="3">
    <source>
        <dbReference type="EMBL" id="SCV04786.1"/>
    </source>
</evidence>
<dbReference type="InterPro" id="IPR045153">
    <property type="entry name" value="Est1/Ebs1-like"/>
</dbReference>
<dbReference type="Proteomes" id="UP000191024">
    <property type="component" value="Chromosome H"/>
</dbReference>
<dbReference type="GO" id="GO:0000184">
    <property type="term" value="P:nuclear-transcribed mRNA catabolic process, nonsense-mediated decay"/>
    <property type="evidence" value="ECO:0007669"/>
    <property type="project" value="TreeGrafter"/>
</dbReference>
<sequence length="765" mass="87050">MSEINLNQKTTSKSDEFENFRVQLGQIFLSYETHQDDALLNGFLSFVHSKVEKRVFGCLEAAQNETNKQHAELQRTADEVLDALWLSVHYAVFKKFQHWMLFMISASESNPKSGRSVQNRKLEAKMTKYYKSVHKFYYALLEKTLAEYDVTCIVPARFLKLLNVPSAQKEGRIILNVNDPRSIAITLVIHRCLLYIGSSSRYKTLCERGKGPYGAGSFKKALRYYDLALLLLPSVGETHLQKGLIYVQTKNYGFACYSFSRSASSRIFAPSGLLNLLNCIANPKSRTFQQILAQFRGLREVERNRKLQCHREIIETYFLVLFGAMFSPQTWLMGKSNRIIGDASVDDVKRILRERILLKYNQNMNIILQNCIMLITGFDLLKSKAMEHLRSPESESRYLCMAFDHLIFLLNNIVAKEWAQNNDGQYLALLRIVMAWVKCDKNVLKYAHRREDFCTSISKIMNQISTSSQVKLFEMEHRPQRNYYFDEDVSLREVKTFRHALTDFQDENIFKEPDAALRVAGLYDKKYSVEEENDLRRQAIVVSLKKFLSKNSSLSAKKNVVSGNHIAKPHSFVKKVVGVEQTRFEINNRPTVEHEELEVLQTTEFKSDPGFAGWGYSGSSVPAAPSGFKVRPSNSLVSGGKEQSAKILKSATSSESVGGLRQPQASTSAVIAAPHPNNMISPYMSHPNIASVNLPPVVYPPYWQQQYQPPMHDAFYRGMPSGLPLNMNTFPPVAPTPDSRHPAHPAMYPTIQGSSYVNNFAHTPY</sequence>
<evidence type="ECO:0000313" key="4">
    <source>
        <dbReference type="Proteomes" id="UP000191024"/>
    </source>
</evidence>